<feature type="transmembrane region" description="Helical" evidence="2">
    <location>
        <begin position="84"/>
        <end position="102"/>
    </location>
</feature>
<evidence type="ECO:0000256" key="2">
    <source>
        <dbReference type="SAM" id="Phobius"/>
    </source>
</evidence>
<evidence type="ECO:0000313" key="3">
    <source>
        <dbReference type="EMBL" id="AKN78222.1"/>
    </source>
</evidence>
<reference evidence="3" key="1">
    <citation type="journal article" date="2015" name="Appl. Environ. Microbiol.">
        <title>New Insight into Microbial Iron Oxidation as Revealed by the Proteomic Profile of an Obligate Iron-Oxidizing Chemolithoautotroph.</title>
        <authorList>
            <person name="Barco R.A."/>
            <person name="Emerson D."/>
            <person name="Sylvan J.B."/>
            <person name="Orcutt B.N."/>
            <person name="Jacobson Meyers M.E."/>
            <person name="Ramirez G.A."/>
            <person name="Zhong J.D."/>
            <person name="Edwards K.J."/>
        </authorList>
    </citation>
    <scope>NUCLEOTIDE SEQUENCE</scope>
    <source>
        <strain evidence="3">PV-1</strain>
    </source>
</reference>
<dbReference type="AlphaFoldDB" id="A0A0H4CNK8"/>
<keyword evidence="2" id="KW-1133">Transmembrane helix</keyword>
<organism evidence="3">
    <name type="scientific">Mariprofundus ferrooxydans PV-1</name>
    <dbReference type="NCBI Taxonomy" id="314345"/>
    <lineage>
        <taxon>Bacteria</taxon>
        <taxon>Pseudomonadati</taxon>
        <taxon>Pseudomonadota</taxon>
        <taxon>Candidatius Mariprofundia</taxon>
        <taxon>Mariprofundales</taxon>
        <taxon>Mariprofundaceae</taxon>
        <taxon>Mariprofundus</taxon>
    </lineage>
</organism>
<feature type="transmembrane region" description="Helical" evidence="2">
    <location>
        <begin position="12"/>
        <end position="30"/>
    </location>
</feature>
<feature type="transmembrane region" description="Helical" evidence="2">
    <location>
        <begin position="42"/>
        <end position="64"/>
    </location>
</feature>
<keyword evidence="2" id="KW-0812">Transmembrane</keyword>
<feature type="transmembrane region" description="Helical" evidence="2">
    <location>
        <begin position="206"/>
        <end position="224"/>
    </location>
</feature>
<evidence type="ECO:0008006" key="4">
    <source>
        <dbReference type="Google" id="ProtNLM"/>
    </source>
</evidence>
<feature type="transmembrane region" description="Helical" evidence="2">
    <location>
        <begin position="114"/>
        <end position="131"/>
    </location>
</feature>
<keyword evidence="2" id="KW-0472">Membrane</keyword>
<protein>
    <recommendedName>
        <fullName evidence="4">Glycosyltransferase RgtA/B/C/D-like domain-containing protein</fullName>
    </recommendedName>
</protein>
<name>A0A0H4CNK8_9PROT</name>
<sequence length="488" mass="53841">MLATIRENLAPRHLGLVGLCILAWAYMSLFRYDSYGIEEAAALDLLMNWSIVHQIASPVAFFGMPDLRAILFIPLDMHWVGSLPAAKVFTMLILFGTALMYYKWSEERYDNEASMMATTLLLIAPISLMQTDALGTGVYLLCAFVVSAFLDRLLHESERASPSWFFLQILVCTFAVSLHPMGLALPLALIWRWSFEKEHRNKARKMIIAMILATAVMLFLRWGWYGMDAAAANPLAILADAIIGSPLLHPANSWGIGLVVADLGIAAIIATLLIHRRNLDSMTLMLTFSSIIGVTHADHAWVLVFWATTLFLGMPLLIQLNERIGWRGITGQRGLVLICVMVLATIAMSTAKNYKNIGRLELKSDTDMVISVLAREAEESSTDKFLAASQWPARTLLATRRDVLPLPPANKDMSDFAAKIRGITHVAFNPQLKSQHDLARNFAALSDTYKTIALIPGGVVLKKSAADTHQSGGQHPNAHTPPHSGKTK</sequence>
<feature type="transmembrane region" description="Helical" evidence="2">
    <location>
        <begin position="334"/>
        <end position="354"/>
    </location>
</feature>
<evidence type="ECO:0000256" key="1">
    <source>
        <dbReference type="SAM" id="MobiDB-lite"/>
    </source>
</evidence>
<feature type="transmembrane region" description="Helical" evidence="2">
    <location>
        <begin position="137"/>
        <end position="154"/>
    </location>
</feature>
<feature type="transmembrane region" description="Helical" evidence="2">
    <location>
        <begin position="166"/>
        <end position="194"/>
    </location>
</feature>
<dbReference type="EMBL" id="KR106296">
    <property type="protein sequence ID" value="AKN78222.1"/>
    <property type="molecule type" value="Genomic_DNA"/>
</dbReference>
<feature type="transmembrane region" description="Helical" evidence="2">
    <location>
        <begin position="254"/>
        <end position="274"/>
    </location>
</feature>
<proteinExistence type="predicted"/>
<feature type="transmembrane region" description="Helical" evidence="2">
    <location>
        <begin position="286"/>
        <end position="314"/>
    </location>
</feature>
<feature type="region of interest" description="Disordered" evidence="1">
    <location>
        <begin position="465"/>
        <end position="488"/>
    </location>
</feature>
<accession>A0A0H4CNK8</accession>